<sequence>MKEVIIKADFRDIIDRNDTVTFNLKKLLNGSEQKLKDVLKKLPGISIDNDGKIKYKGKKIDDLLIEGDEFFGTQHQLATENIKSEIIEKIEVLKNFKNLSSISGFDNSGRTALNISVKEEFKNAIKGSIDAEYGIKNRFRQHNNIYNFASKVKLNLITDINNTNNPSFTVNDYIELKKGVKIDIENENESNTFSVDENIPSFLFSADDVHKKNIRFYSVNFSNKLSKTSKIHGLSILNQVDQNEFLESKQTFFSEKNDFIVNKKSIIDGLLLFNSNRIEYESKPNDRNYYNYVVSLNFNKEKQDNLIDNSSDNERTIFKENKNNFSSNVGQLFTHKLKINDINLFQYDVFTDFTSYKKDLLLNSNAPFLGLNFNNTFNVLRETKGSLNSVGINFDFLTKKDFGTFKFYGGSISNFETLDFFLDELNPGFNSNQSLITSKNYLGLNFSKKKKGNLGYSLGFRLSEATIQFNSESENVFVFLPFAAFNYEFRPNTSVNIAYKRDFSNVTIDKLISGFYLEDYRTVLKNGNILYDAILPKNIFSLNSSYSNVDGNIISFFGAMYSSKTKEVGFNTINSNNLSVKQYEYIELDNSFYSFFTIEKKMKKIPWAIKLATMQSRSEQESFINSVSTTFNSVQSKTELNILSYFKSSVFNVNFGAEYSINRSKNNSNKEENSLKKSSFFARFNGLVLNERINWEIENKFIHFNSNTSEQKNIFEINPSINYKIKKWSIILRGVNLLNIKENNVRLRVENRDSYFEETKYSSLSGFVNIGIGYSF</sequence>
<name>A0ABU4RDV2_9FLAO</name>
<protein>
    <recommendedName>
        <fullName evidence="3">TonB-dependent receptor</fullName>
    </recommendedName>
</protein>
<organism evidence="1 2">
    <name type="scientific">Flavobacterium cupriresistens</name>
    <dbReference type="NCBI Taxonomy" id="2893885"/>
    <lineage>
        <taxon>Bacteria</taxon>
        <taxon>Pseudomonadati</taxon>
        <taxon>Bacteroidota</taxon>
        <taxon>Flavobacteriia</taxon>
        <taxon>Flavobacteriales</taxon>
        <taxon>Flavobacteriaceae</taxon>
        <taxon>Flavobacterium</taxon>
    </lineage>
</organism>
<proteinExistence type="predicted"/>
<dbReference type="SUPFAM" id="SSF56935">
    <property type="entry name" value="Porins"/>
    <property type="match status" value="1"/>
</dbReference>
<gene>
    <name evidence="1" type="ORF">SGQ83_15475</name>
</gene>
<dbReference type="RefSeq" id="WP_230004462.1">
    <property type="nucleotide sequence ID" value="NZ_CP087134.1"/>
</dbReference>
<reference evidence="1 2" key="1">
    <citation type="submission" date="2023-11" db="EMBL/GenBank/DDBJ databases">
        <title>Unpublished Manusciprt.</title>
        <authorList>
            <person name="Saticioglu I.B."/>
            <person name="Ay H."/>
            <person name="Ajmi N."/>
            <person name="Altun S."/>
            <person name="Duman M."/>
        </authorList>
    </citation>
    <scope>NUCLEOTIDE SEQUENCE [LARGE SCALE GENOMIC DNA]</scope>
    <source>
        <strain evidence="1 2">Fl-318</strain>
    </source>
</reference>
<evidence type="ECO:0008006" key="3">
    <source>
        <dbReference type="Google" id="ProtNLM"/>
    </source>
</evidence>
<evidence type="ECO:0000313" key="2">
    <source>
        <dbReference type="Proteomes" id="UP001273350"/>
    </source>
</evidence>
<dbReference type="EMBL" id="JAWXVI010000008">
    <property type="protein sequence ID" value="MDX6190759.1"/>
    <property type="molecule type" value="Genomic_DNA"/>
</dbReference>
<dbReference type="Proteomes" id="UP001273350">
    <property type="component" value="Unassembled WGS sequence"/>
</dbReference>
<evidence type="ECO:0000313" key="1">
    <source>
        <dbReference type="EMBL" id="MDX6190759.1"/>
    </source>
</evidence>
<accession>A0ABU4RDV2</accession>
<keyword evidence="2" id="KW-1185">Reference proteome</keyword>
<comment type="caution">
    <text evidence="1">The sequence shown here is derived from an EMBL/GenBank/DDBJ whole genome shotgun (WGS) entry which is preliminary data.</text>
</comment>